<dbReference type="PROSITE" id="PS00867">
    <property type="entry name" value="CPSASE_2"/>
    <property type="match status" value="1"/>
</dbReference>
<dbReference type="InterPro" id="IPR005481">
    <property type="entry name" value="BC-like_N"/>
</dbReference>
<gene>
    <name evidence="21" type="ORF">BCV69DRAFT_157076</name>
</gene>
<evidence type="ECO:0000256" key="3">
    <source>
        <dbReference type="ARBA" id="ARBA00022516"/>
    </source>
</evidence>
<dbReference type="PANTHER" id="PTHR45728">
    <property type="entry name" value="ACETYL-COA CARBOXYLASE, ISOFORM A"/>
    <property type="match status" value="1"/>
</dbReference>
<dbReference type="OrthoDB" id="14612at2759"/>
<dbReference type="GO" id="GO:0005524">
    <property type="term" value="F:ATP binding"/>
    <property type="evidence" value="ECO:0007669"/>
    <property type="project" value="UniProtKB-UniRule"/>
</dbReference>
<dbReference type="SUPFAM" id="SSF52096">
    <property type="entry name" value="ClpP/crotonase"/>
    <property type="match status" value="2"/>
</dbReference>
<evidence type="ECO:0000256" key="8">
    <source>
        <dbReference type="ARBA" id="ARBA00023098"/>
    </source>
</evidence>
<dbReference type="SUPFAM" id="SSF51246">
    <property type="entry name" value="Rudiment single hybrid motif"/>
    <property type="match status" value="1"/>
</dbReference>
<dbReference type="GO" id="GO:0046872">
    <property type="term" value="F:metal ion binding"/>
    <property type="evidence" value="ECO:0007669"/>
    <property type="project" value="InterPro"/>
</dbReference>
<dbReference type="Gene3D" id="3.30.1490.20">
    <property type="entry name" value="ATP-grasp fold, A domain"/>
    <property type="match status" value="1"/>
</dbReference>
<sequence length="2247" mass="246650">MPPTATGTDASAASSSQGRRPSFDFTIHKGKPEISAAHPASMLNEGAIAEEGEDGRATPPNEVATNGSRSAHEKVKHFFGGNHLDVAPSGPVTDFVRKQGGHTVITKVLICNNGIAAVKEIRSVRKWAYETFGDERAIEFTVMATPEDLKINADYIRMAEQYVEVPGGSNNNNYANVDLIVDIAERAGVHAVWAGWGHASENPRLPESLAASPQKIVFIGPPGSAMRSLGDKISSTIVAQHADVPCMPWSGTGIKDTVMSEQGFLTVSDEVYQRACIHSAEEGLEKAEIIGFPVMIKASEGGGGKGIRMCKAAEDFKQLYNAALGEVPGSPIFVMKLAGKARHLEVQLLADQYGNAISIFGRDCSVQRRHQKIIEEAPVTIAPEQARDEMEKAAVRLAKLVGYVSAGTVEWLYSPENNDFAFLELNPRLQVEHPTTEMVSGVNIPAAQLQVAMGIPLDRIRDIRTLYGMDPRGSDPIDFDFVDPESTKKQRKPQPKGHVVACRITAENPDTGFKPGMGALTELTFRSSDSVWGYFSVQASGGLHEFADSQFGHLFAYSPSSRDEARKNMIISLKELSIRGDFRTTVEYLIRLLETPTFIDNSLNTSWLDRLIVERFAAERPPRDLAVIAGAAVHAHLKAQECENNYKRILNKGQVPPRQTLQSVFSNIEFIHENIKYSWTASRCSRSVWSLWLNGGRILVSVRQLADGGLLITLAGGKSHPVYFQQEVGSMRLSIDARTCTIEEENDPTQITAPSPGKLQRLLVESGEHVKAGAVLAEIEVMKMYLPLLAAEDAIVSWVKSPGTSVAQGDVLGILALDDPSKVQHAKPFSGQLPDIGLPVIVGQKAEQRFSHVLEVLTDVLDGFDQSFTMYAALAELSELLRDPTLPYGQAQRILSALSGRMPARLEESFRANIETAQKRGAEFPAARLRKTVEAFLKDSVEPASRGQIQTTLTPLTQLLEEYNGGLKAHEASVYASLLEKYYLTESRFTGEADVVLVLRQEADDDLQAVVDQVQSHNGVARKNGLILALLEKYVRPSSYLTRGSDGAKMQEVLSQLASLQGKLVAPVALKAREVAIAAHLPSLEDRQYQMESILKNSVSANSYGSDEEYHTPNITILQELADSQYSVYDVLHAFFRSRKPAIAFAALVTYVLRAYRAYDLVNFDYAMEDFSAEERAVISWDFQLANPGKPTSERKASETDLEGLMKAKENANKRPDLRQGVMTSVGMISDLTDALPKVLKVFKRGNATSPINVLNIAVTDEGDTSDAQARDQFVAYTNQFGDAIAKAGIRRVTYLHTQPGVYPWFTTLRRSEDGTWAEERAIRNIEPALAYQLELSRLVTNFEIVPIPVTSSSVHLYFARSRQNPSDVRFFVRALIRPGKISGEAAADFLIASTDKHLSDVLDTLEVAEGRPDTRGTDDNNIFLSFLYDLPEEVELEKVSETLASFVERHGPRLFRLRVTNAEIRLVLTQKGERLPLRFFVFNETGFQVRFEGYQEHVSDAGRTTLRSILGPGRLNGELANFPYEPRVALQTRRARAHALQTTFCHDLVAVFRESLRASWKGAPGAPSDPLPSVSELVIDEEEDVLRETQRPAGLNKIGMVAWLITAITREYPQGRKLIIIANDVTIQAGSFGPAEDRFFAAASKLARQMRIPRLYVSANSGARIGLASEPMGLFKVKFLRDDPSKGFEYLYLDDAGLQTLTSKAAGSVITETTTAADGTNHHVITDIIGLQEGLGVECLSGSGLIAGETSRATQEIFTATIVTGRSVGIGAYLARLGERVIQVEGSPMILTGYQALNKLLGREVYTSNLQLGGPQIMYRNGVSHLTAADDMAAMREFVRWLSYIPEAKGAALPLTIGNNDTWDRPVGYSPPKGPYDPRFLLEGTTGEDGSYLSGIFDKGSWTETLAGWATSVVVGRARLGGIPVGVIAVETRTLERVVPADPANPNSNEQRIMEAGQVWYPNSAHKTAQAIADLNREGLPLMILANWRGFSGGQEDMFQQILKFGSMIVDGLVAFKQPVFVYLPPGAELRGGAWVVIDRTINENGMMEMYADPTSRGGVLEPEGIVSVKYRQDKQRDTMARLDPKYAELVAAGDKAGIVAREKEVGPVFAAVAVAYADLHDKTGRMAAMGVIRQAVPWAESRRYFYQRLRRRLLEESYVSTIRGAQPKMSASEARAFLENVIQVGLEDVDDPTIAGLLEQKKDALEGALKDLRRKFALDKISELALGLDEATKQKLMAALDGQQQ</sequence>
<evidence type="ECO:0000256" key="14">
    <source>
        <dbReference type="PROSITE-ProRule" id="PRU00409"/>
    </source>
</evidence>
<evidence type="ECO:0000256" key="9">
    <source>
        <dbReference type="ARBA" id="ARBA00023160"/>
    </source>
</evidence>
<dbReference type="GO" id="GO:2001295">
    <property type="term" value="P:malonyl-CoA biosynthetic process"/>
    <property type="evidence" value="ECO:0007669"/>
    <property type="project" value="UniProtKB-UniPathway"/>
</dbReference>
<dbReference type="Pfam" id="PF00289">
    <property type="entry name" value="Biotin_carb_N"/>
    <property type="match status" value="1"/>
</dbReference>
<dbReference type="GO" id="GO:0003989">
    <property type="term" value="F:acetyl-CoA carboxylase activity"/>
    <property type="evidence" value="ECO:0007669"/>
    <property type="project" value="UniProtKB-EC"/>
</dbReference>
<dbReference type="InterPro" id="IPR034733">
    <property type="entry name" value="AcCoA_carboxyl_beta"/>
</dbReference>
<dbReference type="PROSITE" id="PS00866">
    <property type="entry name" value="CPSASE_1"/>
    <property type="match status" value="1"/>
</dbReference>
<dbReference type="InterPro" id="IPR011764">
    <property type="entry name" value="Biotin_carboxylation_dom"/>
</dbReference>
<keyword evidence="5 14" id="KW-0547">Nucleotide-binding</keyword>
<dbReference type="InterPro" id="IPR011763">
    <property type="entry name" value="COA_CT_C"/>
</dbReference>
<dbReference type="InterPro" id="IPR013815">
    <property type="entry name" value="ATP_grasp_subdomain_1"/>
</dbReference>
<dbReference type="PROSITE" id="PS50968">
    <property type="entry name" value="BIOTINYL_LIPOYL"/>
    <property type="match status" value="1"/>
</dbReference>
<evidence type="ECO:0000256" key="12">
    <source>
        <dbReference type="ARBA" id="ARBA00048065"/>
    </source>
</evidence>
<keyword evidence="3" id="KW-0444">Lipid biosynthesis</keyword>
<feature type="domain" description="CoA carboxyltransferase N-terminal" evidence="19">
    <location>
        <begin position="1524"/>
        <end position="1858"/>
    </location>
</feature>
<dbReference type="FunFam" id="3.40.50.20:FF:000005">
    <property type="entry name" value="acetyl-CoA carboxylase isoform X2"/>
    <property type="match status" value="1"/>
</dbReference>
<keyword evidence="10" id="KW-0092">Biotin</keyword>
<dbReference type="InterPro" id="IPR049076">
    <property type="entry name" value="ACCA"/>
</dbReference>
<dbReference type="FunFam" id="3.30.1490.20:FF:000003">
    <property type="entry name" value="acetyl-CoA carboxylase isoform X1"/>
    <property type="match status" value="1"/>
</dbReference>
<dbReference type="Proteomes" id="UP000245942">
    <property type="component" value="Unassembled WGS sequence"/>
</dbReference>
<dbReference type="PANTHER" id="PTHR45728:SF3">
    <property type="entry name" value="ACETYL-COA CARBOXYLASE"/>
    <property type="match status" value="1"/>
</dbReference>
<dbReference type="Gene3D" id="2.40.460.10">
    <property type="entry name" value="Biotin dependent carboxylase carboxyltransferase"/>
    <property type="match status" value="1"/>
</dbReference>
<dbReference type="SMART" id="SM00878">
    <property type="entry name" value="Biotin_carb_C"/>
    <property type="match status" value="1"/>
</dbReference>
<dbReference type="InterPro" id="IPR016185">
    <property type="entry name" value="PreATP-grasp_dom_sf"/>
</dbReference>
<dbReference type="PROSITE" id="PS50980">
    <property type="entry name" value="COA_CT_NTER"/>
    <property type="match status" value="1"/>
</dbReference>
<evidence type="ECO:0000259" key="16">
    <source>
        <dbReference type="PROSITE" id="PS50968"/>
    </source>
</evidence>
<keyword evidence="7 14" id="KW-0067">ATP-binding</keyword>
<evidence type="ECO:0000259" key="17">
    <source>
        <dbReference type="PROSITE" id="PS50975"/>
    </source>
</evidence>
<feature type="domain" description="Biotin carboxylation" evidence="18">
    <location>
        <begin position="104"/>
        <end position="613"/>
    </location>
</feature>
<dbReference type="Pfam" id="PF21385">
    <property type="entry name" value="ACCA_BT"/>
    <property type="match status" value="1"/>
</dbReference>
<dbReference type="Pfam" id="PF01039">
    <property type="entry name" value="Carboxyl_trans"/>
    <property type="match status" value="1"/>
</dbReference>
<dbReference type="SUPFAM" id="SSF52440">
    <property type="entry name" value="PreATP-grasp domain"/>
    <property type="match status" value="1"/>
</dbReference>
<evidence type="ECO:0000256" key="1">
    <source>
        <dbReference type="ARBA" id="ARBA00001953"/>
    </source>
</evidence>
<dbReference type="PROSITE" id="PS50989">
    <property type="entry name" value="COA_CT_CTER"/>
    <property type="match status" value="1"/>
</dbReference>
<evidence type="ECO:0000256" key="13">
    <source>
        <dbReference type="ARBA" id="ARBA00048600"/>
    </source>
</evidence>
<dbReference type="GO" id="GO:0006633">
    <property type="term" value="P:fatty acid biosynthetic process"/>
    <property type="evidence" value="ECO:0007669"/>
    <property type="project" value="UniProtKB-KW"/>
</dbReference>
<dbReference type="FunFam" id="3.90.226.10:FF:000010">
    <property type="entry name" value="acetyl-CoA carboxylase isoform X2"/>
    <property type="match status" value="1"/>
</dbReference>
<keyword evidence="4" id="KW-0436">Ligase</keyword>
<keyword evidence="11" id="KW-0511">Multifunctional enzyme</keyword>
<dbReference type="InterPro" id="IPR013537">
    <property type="entry name" value="AcCoA_COase_cen"/>
</dbReference>
<feature type="region of interest" description="Disordered" evidence="15">
    <location>
        <begin position="51"/>
        <end position="70"/>
    </location>
</feature>
<evidence type="ECO:0000256" key="5">
    <source>
        <dbReference type="ARBA" id="ARBA00022741"/>
    </source>
</evidence>
<dbReference type="GO" id="GO:0004075">
    <property type="term" value="F:biotin carboxylase activity"/>
    <property type="evidence" value="ECO:0007669"/>
    <property type="project" value="UniProtKB-EC"/>
</dbReference>
<accession>A0A316U9A2</accession>
<dbReference type="Gene3D" id="2.40.50.100">
    <property type="match status" value="1"/>
</dbReference>
<dbReference type="InterPro" id="IPR011762">
    <property type="entry name" value="COA_CT_N"/>
</dbReference>
<evidence type="ECO:0000259" key="19">
    <source>
        <dbReference type="PROSITE" id="PS50980"/>
    </source>
</evidence>
<dbReference type="UniPathway" id="UPA00655">
    <property type="reaction ID" value="UER00711"/>
</dbReference>
<dbReference type="STRING" id="1684307.A0A316U9A2"/>
<dbReference type="RefSeq" id="XP_025349007.1">
    <property type="nucleotide sequence ID" value="XM_025489396.1"/>
</dbReference>
<feature type="region of interest" description="Disordered" evidence="15">
    <location>
        <begin position="1"/>
        <end position="34"/>
    </location>
</feature>
<dbReference type="Pfam" id="PF00364">
    <property type="entry name" value="Biotin_lipoyl"/>
    <property type="match status" value="1"/>
</dbReference>
<dbReference type="SUPFAM" id="SSF56059">
    <property type="entry name" value="Glutathione synthetase ATP-binding domain-like"/>
    <property type="match status" value="1"/>
</dbReference>
<evidence type="ECO:0000259" key="20">
    <source>
        <dbReference type="PROSITE" id="PS50989"/>
    </source>
</evidence>
<protein>
    <submittedName>
        <fullName evidence="21">Uncharacterized protein</fullName>
    </submittedName>
</protein>
<comment type="catalytic activity">
    <reaction evidence="12">
        <text>hydrogencarbonate + acetyl-CoA + ATP = malonyl-CoA + ADP + phosphate + H(+)</text>
        <dbReference type="Rhea" id="RHEA:11308"/>
        <dbReference type="ChEBI" id="CHEBI:15378"/>
        <dbReference type="ChEBI" id="CHEBI:17544"/>
        <dbReference type="ChEBI" id="CHEBI:30616"/>
        <dbReference type="ChEBI" id="CHEBI:43474"/>
        <dbReference type="ChEBI" id="CHEBI:57288"/>
        <dbReference type="ChEBI" id="CHEBI:57384"/>
        <dbReference type="ChEBI" id="CHEBI:456216"/>
        <dbReference type="EC" id="6.4.1.2"/>
    </reaction>
</comment>
<dbReference type="CDD" id="cd06850">
    <property type="entry name" value="biotinyl_domain"/>
    <property type="match status" value="1"/>
</dbReference>
<comment type="pathway">
    <text evidence="2">Lipid metabolism; malonyl-CoA biosynthesis; malonyl-CoA from acetyl-CoA: step 1/1.</text>
</comment>
<dbReference type="Gene3D" id="3.40.50.20">
    <property type="match status" value="1"/>
</dbReference>
<keyword evidence="6" id="KW-0276">Fatty acid metabolism</keyword>
<dbReference type="Pfam" id="PF02785">
    <property type="entry name" value="Biotin_carb_C"/>
    <property type="match status" value="1"/>
</dbReference>
<keyword evidence="9" id="KW-0275">Fatty acid biosynthesis</keyword>
<organism evidence="21 22">
    <name type="scientific">Pseudomicrostroma glucosiphilum</name>
    <dbReference type="NCBI Taxonomy" id="1684307"/>
    <lineage>
        <taxon>Eukaryota</taxon>
        <taxon>Fungi</taxon>
        <taxon>Dikarya</taxon>
        <taxon>Basidiomycota</taxon>
        <taxon>Ustilaginomycotina</taxon>
        <taxon>Exobasidiomycetes</taxon>
        <taxon>Microstromatales</taxon>
        <taxon>Microstromatales incertae sedis</taxon>
        <taxon>Pseudomicrostroma</taxon>
    </lineage>
</organism>
<dbReference type="FunFam" id="2.40.50.100:FF:000005">
    <property type="entry name" value="Acetyl-CoA carboxylase 1"/>
    <property type="match status" value="1"/>
</dbReference>
<dbReference type="PROSITE" id="PS50975">
    <property type="entry name" value="ATP_GRASP"/>
    <property type="match status" value="1"/>
</dbReference>
<feature type="domain" description="Lipoyl-binding" evidence="16">
    <location>
        <begin position="742"/>
        <end position="816"/>
    </location>
</feature>
<name>A0A316U9A2_9BASI</name>
<keyword evidence="8" id="KW-0443">Lipid metabolism</keyword>
<dbReference type="EMBL" id="KZ819324">
    <property type="protein sequence ID" value="PWN21847.1"/>
    <property type="molecule type" value="Genomic_DNA"/>
</dbReference>
<evidence type="ECO:0000256" key="2">
    <source>
        <dbReference type="ARBA" id="ARBA00004956"/>
    </source>
</evidence>
<feature type="domain" description="ATP-grasp" evidence="17">
    <location>
        <begin position="261"/>
        <end position="453"/>
    </location>
</feature>
<reference evidence="21 22" key="1">
    <citation type="journal article" date="2018" name="Mol. Biol. Evol.">
        <title>Broad Genomic Sampling Reveals a Smut Pathogenic Ancestry of the Fungal Clade Ustilaginomycotina.</title>
        <authorList>
            <person name="Kijpornyongpan T."/>
            <person name="Mondo S.J."/>
            <person name="Barry K."/>
            <person name="Sandor L."/>
            <person name="Lee J."/>
            <person name="Lipzen A."/>
            <person name="Pangilinan J."/>
            <person name="LaButti K."/>
            <person name="Hainaut M."/>
            <person name="Henrissat B."/>
            <person name="Grigoriev I.V."/>
            <person name="Spatafora J.W."/>
            <person name="Aime M.C."/>
        </authorList>
    </citation>
    <scope>NUCLEOTIDE SEQUENCE [LARGE SCALE GENOMIC DNA]</scope>
    <source>
        <strain evidence="21 22">MCA 4718</strain>
    </source>
</reference>
<evidence type="ECO:0000256" key="15">
    <source>
        <dbReference type="SAM" id="MobiDB-lite"/>
    </source>
</evidence>
<dbReference type="InterPro" id="IPR011761">
    <property type="entry name" value="ATP-grasp"/>
</dbReference>
<dbReference type="InterPro" id="IPR049074">
    <property type="entry name" value="ACCA_BT"/>
</dbReference>
<dbReference type="GO" id="GO:0005739">
    <property type="term" value="C:mitochondrion"/>
    <property type="evidence" value="ECO:0007669"/>
    <property type="project" value="TreeGrafter"/>
</dbReference>
<evidence type="ECO:0000259" key="18">
    <source>
        <dbReference type="PROSITE" id="PS50979"/>
    </source>
</evidence>
<comment type="cofactor">
    <cofactor evidence="1">
        <name>biotin</name>
        <dbReference type="ChEBI" id="CHEBI:57586"/>
    </cofactor>
</comment>
<dbReference type="InterPro" id="IPR011053">
    <property type="entry name" value="Single_hybrid_motif"/>
</dbReference>
<dbReference type="Pfam" id="PF02786">
    <property type="entry name" value="CPSase_L_D2"/>
    <property type="match status" value="1"/>
</dbReference>
<feature type="compositionally biased region" description="Low complexity" evidence="15">
    <location>
        <begin position="1"/>
        <end position="16"/>
    </location>
</feature>
<dbReference type="InterPro" id="IPR005479">
    <property type="entry name" value="CPAse_ATP-bd"/>
</dbReference>
<dbReference type="InterPro" id="IPR000089">
    <property type="entry name" value="Biotin_lipoyl"/>
</dbReference>
<proteinExistence type="predicted"/>
<dbReference type="InterPro" id="IPR005482">
    <property type="entry name" value="Biotin_COase_C"/>
</dbReference>
<dbReference type="Gene3D" id="3.30.470.20">
    <property type="entry name" value="ATP-grasp fold, B domain"/>
    <property type="match status" value="1"/>
</dbReference>
<dbReference type="Gene3D" id="3.90.1770.10">
    <property type="entry name" value="PreATP-grasp domain"/>
    <property type="match status" value="1"/>
</dbReference>
<evidence type="ECO:0000256" key="11">
    <source>
        <dbReference type="ARBA" id="ARBA00023268"/>
    </source>
</evidence>
<feature type="domain" description="CoA carboxyltransferase C-terminal" evidence="20">
    <location>
        <begin position="1863"/>
        <end position="2166"/>
    </location>
</feature>
<evidence type="ECO:0000256" key="10">
    <source>
        <dbReference type="ARBA" id="ARBA00023267"/>
    </source>
</evidence>
<evidence type="ECO:0000256" key="7">
    <source>
        <dbReference type="ARBA" id="ARBA00022840"/>
    </source>
</evidence>
<dbReference type="PROSITE" id="PS50979">
    <property type="entry name" value="BC"/>
    <property type="match status" value="1"/>
</dbReference>
<evidence type="ECO:0000313" key="21">
    <source>
        <dbReference type="EMBL" id="PWN21847.1"/>
    </source>
</evidence>
<dbReference type="GeneID" id="37011130"/>
<evidence type="ECO:0000313" key="22">
    <source>
        <dbReference type="Proteomes" id="UP000245942"/>
    </source>
</evidence>
<keyword evidence="22" id="KW-1185">Reference proteome</keyword>
<dbReference type="Gene3D" id="3.90.226.10">
    <property type="entry name" value="2-enoyl-CoA Hydratase, Chain A, domain 1"/>
    <property type="match status" value="2"/>
</dbReference>
<evidence type="ECO:0000256" key="4">
    <source>
        <dbReference type="ARBA" id="ARBA00022598"/>
    </source>
</evidence>
<dbReference type="InterPro" id="IPR011054">
    <property type="entry name" value="Rudment_hybrid_motif"/>
</dbReference>
<dbReference type="InterPro" id="IPR029045">
    <property type="entry name" value="ClpP/crotonase-like_dom_sf"/>
</dbReference>
<comment type="catalytic activity">
    <reaction evidence="13">
        <text>N(6)-biotinyl-L-lysyl-[protein] + hydrogencarbonate + ATP = N(6)-carboxybiotinyl-L-lysyl-[protein] + ADP + phosphate + H(+)</text>
        <dbReference type="Rhea" id="RHEA:13501"/>
        <dbReference type="Rhea" id="RHEA-COMP:10505"/>
        <dbReference type="Rhea" id="RHEA-COMP:10506"/>
        <dbReference type="ChEBI" id="CHEBI:15378"/>
        <dbReference type="ChEBI" id="CHEBI:17544"/>
        <dbReference type="ChEBI" id="CHEBI:30616"/>
        <dbReference type="ChEBI" id="CHEBI:43474"/>
        <dbReference type="ChEBI" id="CHEBI:83144"/>
        <dbReference type="ChEBI" id="CHEBI:83145"/>
        <dbReference type="ChEBI" id="CHEBI:456216"/>
        <dbReference type="EC" id="6.3.4.14"/>
    </reaction>
</comment>
<dbReference type="SUPFAM" id="SSF51230">
    <property type="entry name" value="Single hybrid motif"/>
    <property type="match status" value="1"/>
</dbReference>
<evidence type="ECO:0000256" key="6">
    <source>
        <dbReference type="ARBA" id="ARBA00022832"/>
    </source>
</evidence>
<dbReference type="Pfam" id="PF08326">
    <property type="entry name" value="ACC_central"/>
    <property type="match status" value="1"/>
</dbReference>